<protein>
    <submittedName>
        <fullName evidence="2">Uncharacterized protein</fullName>
    </submittedName>
</protein>
<dbReference type="EMBL" id="KI925455">
    <property type="protein sequence ID" value="ETW85053.1"/>
    <property type="molecule type" value="Genomic_DNA"/>
</dbReference>
<dbReference type="AlphaFoldDB" id="W4KGR9"/>
<dbReference type="Proteomes" id="UP000030671">
    <property type="component" value="Unassembled WGS sequence"/>
</dbReference>
<feature type="region of interest" description="Disordered" evidence="1">
    <location>
        <begin position="63"/>
        <end position="83"/>
    </location>
</feature>
<sequence length="119" mass="12691">MRPRPAHRVQRARVRHMHLQVAPSVKRAACVCAGGVLVGSHLGAIKGQHAHEAIHASIRCLAGSGGAGESEGESESALAHQREDQGEALKVLGKLLMMATTTCDHRAKRSHRQAPRNTA</sequence>
<gene>
    <name evidence="2" type="ORF">HETIRDRAFT_101164</name>
</gene>
<dbReference type="RefSeq" id="XP_009541945.1">
    <property type="nucleotide sequence ID" value="XM_009543650.1"/>
</dbReference>
<dbReference type="HOGENOM" id="CLU_2061788_0_0_1"/>
<dbReference type="KEGG" id="hir:HETIRDRAFT_101164"/>
<reference evidence="2 3" key="1">
    <citation type="journal article" date="2012" name="New Phytol.">
        <title>Insight into trade-off between wood decay and parasitism from the genome of a fungal forest pathogen.</title>
        <authorList>
            <person name="Olson A."/>
            <person name="Aerts A."/>
            <person name="Asiegbu F."/>
            <person name="Belbahri L."/>
            <person name="Bouzid O."/>
            <person name="Broberg A."/>
            <person name="Canback B."/>
            <person name="Coutinho P.M."/>
            <person name="Cullen D."/>
            <person name="Dalman K."/>
            <person name="Deflorio G."/>
            <person name="van Diepen L.T."/>
            <person name="Dunand C."/>
            <person name="Duplessis S."/>
            <person name="Durling M."/>
            <person name="Gonthier P."/>
            <person name="Grimwood J."/>
            <person name="Fossdal C.G."/>
            <person name="Hansson D."/>
            <person name="Henrissat B."/>
            <person name="Hietala A."/>
            <person name="Himmelstrand K."/>
            <person name="Hoffmeister D."/>
            <person name="Hogberg N."/>
            <person name="James T.Y."/>
            <person name="Karlsson M."/>
            <person name="Kohler A."/>
            <person name="Kues U."/>
            <person name="Lee Y.H."/>
            <person name="Lin Y.C."/>
            <person name="Lind M."/>
            <person name="Lindquist E."/>
            <person name="Lombard V."/>
            <person name="Lucas S."/>
            <person name="Lunden K."/>
            <person name="Morin E."/>
            <person name="Murat C."/>
            <person name="Park J."/>
            <person name="Raffaello T."/>
            <person name="Rouze P."/>
            <person name="Salamov A."/>
            <person name="Schmutz J."/>
            <person name="Solheim H."/>
            <person name="Stahlberg J."/>
            <person name="Velez H."/>
            <person name="de Vries R.P."/>
            <person name="Wiebenga A."/>
            <person name="Woodward S."/>
            <person name="Yakovlev I."/>
            <person name="Garbelotto M."/>
            <person name="Martin F."/>
            <person name="Grigoriev I.V."/>
            <person name="Stenlid J."/>
        </authorList>
    </citation>
    <scope>NUCLEOTIDE SEQUENCE [LARGE SCALE GENOMIC DNA]</scope>
    <source>
        <strain evidence="2 3">TC 32-1</strain>
    </source>
</reference>
<evidence type="ECO:0000313" key="3">
    <source>
        <dbReference type="Proteomes" id="UP000030671"/>
    </source>
</evidence>
<dbReference type="InParanoid" id="W4KGR9"/>
<keyword evidence="3" id="KW-1185">Reference proteome</keyword>
<name>W4KGR9_HETIT</name>
<evidence type="ECO:0000256" key="1">
    <source>
        <dbReference type="SAM" id="MobiDB-lite"/>
    </source>
</evidence>
<evidence type="ECO:0000313" key="2">
    <source>
        <dbReference type="EMBL" id="ETW85053.1"/>
    </source>
</evidence>
<proteinExistence type="predicted"/>
<organism evidence="2 3">
    <name type="scientific">Heterobasidion irregulare (strain TC 32-1)</name>
    <dbReference type="NCBI Taxonomy" id="747525"/>
    <lineage>
        <taxon>Eukaryota</taxon>
        <taxon>Fungi</taxon>
        <taxon>Dikarya</taxon>
        <taxon>Basidiomycota</taxon>
        <taxon>Agaricomycotina</taxon>
        <taxon>Agaricomycetes</taxon>
        <taxon>Russulales</taxon>
        <taxon>Bondarzewiaceae</taxon>
        <taxon>Heterobasidion</taxon>
        <taxon>Heterobasidion annosum species complex</taxon>
    </lineage>
</organism>
<accession>W4KGR9</accession>
<dbReference type="GeneID" id="20665739"/>